<gene>
    <name evidence="2" type="ordered locus">CHU_2051</name>
</gene>
<dbReference type="Gene3D" id="2.130.10.10">
    <property type="entry name" value="YVTN repeat-like/Quinoprotein amine dehydrogenase"/>
    <property type="match status" value="1"/>
</dbReference>
<name>A0A6N4SSM9_CYTH3</name>
<feature type="domain" description="Secretion system C-terminal sorting" evidence="1">
    <location>
        <begin position="389"/>
        <end position="453"/>
    </location>
</feature>
<dbReference type="NCBIfam" id="TIGR04183">
    <property type="entry name" value="Por_Secre_tail"/>
    <property type="match status" value="1"/>
</dbReference>
<dbReference type="InterPro" id="IPR011042">
    <property type="entry name" value="6-blade_b-propeller_TolB-like"/>
</dbReference>
<dbReference type="OrthoDB" id="902276at2"/>
<reference evidence="2 3" key="1">
    <citation type="journal article" date="2007" name="Appl. Environ. Microbiol.">
        <title>Genome sequence of the cellulolytic gliding bacterium Cytophaga hutchinsonii.</title>
        <authorList>
            <person name="Xie G."/>
            <person name="Bruce D.C."/>
            <person name="Challacombe J.F."/>
            <person name="Chertkov O."/>
            <person name="Detter J.C."/>
            <person name="Gilna P."/>
            <person name="Han C.S."/>
            <person name="Lucas S."/>
            <person name="Misra M."/>
            <person name="Myers G.L."/>
            <person name="Richardson P."/>
            <person name="Tapia R."/>
            <person name="Thayer N."/>
            <person name="Thompson L.S."/>
            <person name="Brettin T.S."/>
            <person name="Henrissat B."/>
            <person name="Wilson D.B."/>
            <person name="McBride M.J."/>
        </authorList>
    </citation>
    <scope>NUCLEOTIDE SEQUENCE [LARGE SCALE GENOMIC DNA]</scope>
    <source>
        <strain evidence="3">ATCC 33406 / DSM 1761 / CIP 103989 / NBRC 15051 / NCIMB 9469 / D465</strain>
    </source>
</reference>
<evidence type="ECO:0000313" key="2">
    <source>
        <dbReference type="EMBL" id="ABG59314.1"/>
    </source>
</evidence>
<dbReference type="Pfam" id="PF18962">
    <property type="entry name" value="Por_Secre_tail"/>
    <property type="match status" value="1"/>
</dbReference>
<sequence>MKRNILSLVFFLICIHIHVSAQNWMRLGNVGMASCLAVDASGNLYAANYLNQNGYKTVIKWNGIKWQELGAGTDPLNGDASINSITFDSEGNLYAAGNFTNKPYEKGVIYVAKWNGTNWTELDGNLMNAVRKVVIINAVVADPSGNVYAAGYFNSTNTYDISVMKWDGQRWTDIGINPPYTQRFQGGVYDMISDKSGNIYVAGGLQKSNEVYYIAKWDGSSWSEVGTGVNALNANGPIYSLAIDSKNNLYAGGYFKNAANHYYVAKWNGNTWSQVDAGMDSLNPDTGVQKLMVDTHDNLYAGGTFVDNKGGVYVSKWDGTSWSAMGPGMSNPLEIRGQIMDIISDPNSENLFASGMLFIDSDQANNYIVQWKQPLNTATAVAEKPVINIYPNPCNGLIQIPSANEALTVTVLDVQGRQISSQILVQGDSYMDYSDLTPGMYTLIFIGNNISYAPVKFVKE</sequence>
<proteinExistence type="predicted"/>
<dbReference type="RefSeq" id="WP_011585431.1">
    <property type="nucleotide sequence ID" value="NC_008255.1"/>
</dbReference>
<dbReference type="InterPro" id="IPR015943">
    <property type="entry name" value="WD40/YVTN_repeat-like_dom_sf"/>
</dbReference>
<protein>
    <recommendedName>
        <fullName evidence="1">Secretion system C-terminal sorting domain-containing protein</fullName>
    </recommendedName>
</protein>
<dbReference type="Proteomes" id="UP000001822">
    <property type="component" value="Chromosome"/>
</dbReference>
<dbReference type="InterPro" id="IPR026444">
    <property type="entry name" value="Secre_tail"/>
</dbReference>
<evidence type="ECO:0000259" key="1">
    <source>
        <dbReference type="Pfam" id="PF18962"/>
    </source>
</evidence>
<dbReference type="EMBL" id="CP000383">
    <property type="protein sequence ID" value="ABG59314.1"/>
    <property type="molecule type" value="Genomic_DNA"/>
</dbReference>
<dbReference type="Gene3D" id="2.120.10.30">
    <property type="entry name" value="TolB, C-terminal domain"/>
    <property type="match status" value="1"/>
</dbReference>
<dbReference type="PANTHER" id="PTHR31778">
    <property type="entry name" value="BUD SITE SELECTION PROTEIN RAX2"/>
    <property type="match status" value="1"/>
</dbReference>
<dbReference type="AlphaFoldDB" id="A0A6N4SSM9"/>
<organism evidence="2 3">
    <name type="scientific">Cytophaga hutchinsonii (strain ATCC 33406 / DSM 1761 / CIP 103989 / NBRC 15051 / NCIMB 9469 / D465)</name>
    <dbReference type="NCBI Taxonomy" id="269798"/>
    <lineage>
        <taxon>Bacteria</taxon>
        <taxon>Pseudomonadati</taxon>
        <taxon>Bacteroidota</taxon>
        <taxon>Cytophagia</taxon>
        <taxon>Cytophagales</taxon>
        <taxon>Cytophagaceae</taxon>
        <taxon>Cytophaga</taxon>
    </lineage>
</organism>
<dbReference type="PANTHER" id="PTHR31778:SF2">
    <property type="entry name" value="BUD SITE SELECTION PROTEIN RAX2"/>
    <property type="match status" value="1"/>
</dbReference>
<dbReference type="SUPFAM" id="SSF89372">
    <property type="entry name" value="Fucose-specific lectin"/>
    <property type="match status" value="1"/>
</dbReference>
<dbReference type="GO" id="GO:1902929">
    <property type="term" value="C:plasma membrane of growing cell tip"/>
    <property type="evidence" value="ECO:0007669"/>
    <property type="project" value="TreeGrafter"/>
</dbReference>
<accession>A0A6N4SSM9</accession>
<evidence type="ECO:0000313" key="3">
    <source>
        <dbReference type="Proteomes" id="UP000001822"/>
    </source>
</evidence>
<keyword evidence="3" id="KW-1185">Reference proteome</keyword>
<dbReference type="KEGG" id="chu:CHU_2051"/>